<name>M3AWP5_PSEFD</name>
<evidence type="ECO:0000313" key="1">
    <source>
        <dbReference type="EMBL" id="EME81553.1"/>
    </source>
</evidence>
<dbReference type="RefSeq" id="XP_007928723.1">
    <property type="nucleotide sequence ID" value="XM_007930532.1"/>
</dbReference>
<gene>
    <name evidence="1" type="ORF">MYCFIDRAFT_176841</name>
</gene>
<organism evidence="1 2">
    <name type="scientific">Pseudocercospora fijiensis (strain CIRAD86)</name>
    <name type="common">Black leaf streak disease fungus</name>
    <name type="synonym">Mycosphaerella fijiensis</name>
    <dbReference type="NCBI Taxonomy" id="383855"/>
    <lineage>
        <taxon>Eukaryota</taxon>
        <taxon>Fungi</taxon>
        <taxon>Dikarya</taxon>
        <taxon>Ascomycota</taxon>
        <taxon>Pezizomycotina</taxon>
        <taxon>Dothideomycetes</taxon>
        <taxon>Dothideomycetidae</taxon>
        <taxon>Mycosphaerellales</taxon>
        <taxon>Mycosphaerellaceae</taxon>
        <taxon>Pseudocercospora</taxon>
    </lineage>
</organism>
<keyword evidence="2" id="KW-1185">Reference proteome</keyword>
<protein>
    <submittedName>
        <fullName evidence="1">Uncharacterized protein</fullName>
    </submittedName>
</protein>
<sequence length="406" mass="45416">MRTGVKGGIQCSSQDLCKSHGEFLGVDYQEHQRQGRPAKIATSNVTSRKPLYAGQHCVLTAKAIVEDHPIVMDPLIHIELVRSGGQLGAERKTMSPERKLDLPQLSDHLIAGEHYSRSHVLREHFVVTDSSHVAEVGLSHVPQEHRMARRASQTSRSRRRSRGSFLRNLSLLYPISLGPLCLSAACPSSSAYLATRECSRLALPQQAQPEPSLFPISCTSIGPSPYMNIVCNRQDRFHCFINACMSFAGTTIDRAIRRSPEASSQFNQRLMRLSSFQLQLASNDRQRNAIKCLMRHSQIPSQKAKPHANNCSLKGCRSPSHWVALWIAYASSIISEVKSGPRTMLQTISCIYGMQTDGVSFEDLCCRRVELERIEGDLISYWKRSIETLKKETSRGSMNKMPVLLT</sequence>
<dbReference type="AlphaFoldDB" id="M3AWP5"/>
<reference evidence="1 2" key="1">
    <citation type="journal article" date="2012" name="PLoS Pathog.">
        <title>Diverse lifestyles and strategies of plant pathogenesis encoded in the genomes of eighteen Dothideomycetes fungi.</title>
        <authorList>
            <person name="Ohm R.A."/>
            <person name="Feau N."/>
            <person name="Henrissat B."/>
            <person name="Schoch C.L."/>
            <person name="Horwitz B.A."/>
            <person name="Barry K.W."/>
            <person name="Condon B.J."/>
            <person name="Copeland A.C."/>
            <person name="Dhillon B."/>
            <person name="Glaser F."/>
            <person name="Hesse C.N."/>
            <person name="Kosti I."/>
            <person name="LaButti K."/>
            <person name="Lindquist E.A."/>
            <person name="Lucas S."/>
            <person name="Salamov A.A."/>
            <person name="Bradshaw R.E."/>
            <person name="Ciuffetti L."/>
            <person name="Hamelin R.C."/>
            <person name="Kema G.H.J."/>
            <person name="Lawrence C."/>
            <person name="Scott J.A."/>
            <person name="Spatafora J.W."/>
            <person name="Turgeon B.G."/>
            <person name="de Wit P.J.G.M."/>
            <person name="Zhong S."/>
            <person name="Goodwin S.B."/>
            <person name="Grigoriev I.V."/>
        </authorList>
    </citation>
    <scope>NUCLEOTIDE SEQUENCE [LARGE SCALE GENOMIC DNA]</scope>
    <source>
        <strain evidence="1 2">CIRAD86</strain>
    </source>
</reference>
<dbReference type="Proteomes" id="UP000016932">
    <property type="component" value="Unassembled WGS sequence"/>
</dbReference>
<dbReference type="KEGG" id="pfj:MYCFIDRAFT_176841"/>
<dbReference type="EMBL" id="KB446560">
    <property type="protein sequence ID" value="EME81553.1"/>
    <property type="molecule type" value="Genomic_DNA"/>
</dbReference>
<dbReference type="HOGENOM" id="CLU_678141_0_0_1"/>
<accession>M3AWP5</accession>
<evidence type="ECO:0000313" key="2">
    <source>
        <dbReference type="Proteomes" id="UP000016932"/>
    </source>
</evidence>
<dbReference type="VEuPathDB" id="FungiDB:MYCFIDRAFT_176841"/>
<dbReference type="GeneID" id="19333636"/>
<proteinExistence type="predicted"/>